<accession>A0A371CN84</accession>
<feature type="region of interest" description="Disordered" evidence="1">
    <location>
        <begin position="175"/>
        <end position="196"/>
    </location>
</feature>
<dbReference type="AlphaFoldDB" id="A0A371CN84"/>
<evidence type="ECO:0000313" key="3">
    <source>
        <dbReference type="Proteomes" id="UP000256964"/>
    </source>
</evidence>
<evidence type="ECO:0000313" key="2">
    <source>
        <dbReference type="EMBL" id="RDX41743.1"/>
    </source>
</evidence>
<organism evidence="2 3">
    <name type="scientific">Lentinus brumalis</name>
    <dbReference type="NCBI Taxonomy" id="2498619"/>
    <lineage>
        <taxon>Eukaryota</taxon>
        <taxon>Fungi</taxon>
        <taxon>Dikarya</taxon>
        <taxon>Basidiomycota</taxon>
        <taxon>Agaricomycotina</taxon>
        <taxon>Agaricomycetes</taxon>
        <taxon>Polyporales</taxon>
        <taxon>Polyporaceae</taxon>
        <taxon>Lentinus</taxon>
    </lineage>
</organism>
<gene>
    <name evidence="2" type="ORF">OH76DRAFT_1411834</name>
</gene>
<protein>
    <submittedName>
        <fullName evidence="2">Uncharacterized protein</fullName>
    </submittedName>
</protein>
<evidence type="ECO:0000256" key="1">
    <source>
        <dbReference type="SAM" id="MobiDB-lite"/>
    </source>
</evidence>
<feature type="compositionally biased region" description="Basic and acidic residues" evidence="1">
    <location>
        <begin position="175"/>
        <end position="186"/>
    </location>
</feature>
<keyword evidence="3" id="KW-1185">Reference proteome</keyword>
<name>A0A371CN84_9APHY</name>
<proteinExistence type="predicted"/>
<sequence length="225" mass="23690">MPSIHNIAPTLDISLSGSLSVHAIPEASLVFDLLPSTPVHVNARAYIALDGSVTVSFEADLSSVEARVVAAIDANAGVEASAGSSSKFTLGPISLYRNSFTLYEQSISLGGNQRRDHPLDDLIEDGIFAGSAYQTTSSNTSITSFDHRLDERSLIGGALTCPQATDGGSTACDKELADDDPAHADPDDTSDELSERSLDFEDLVDAEERVKVIGCPGLEIKPPSL</sequence>
<reference evidence="2 3" key="1">
    <citation type="journal article" date="2018" name="Biotechnol. Biofuels">
        <title>Integrative visual omics of the white-rot fungus Polyporus brumalis exposes the biotechnological potential of its oxidative enzymes for delignifying raw plant biomass.</title>
        <authorList>
            <person name="Miyauchi S."/>
            <person name="Rancon A."/>
            <person name="Drula E."/>
            <person name="Hage H."/>
            <person name="Chaduli D."/>
            <person name="Favel A."/>
            <person name="Grisel S."/>
            <person name="Henrissat B."/>
            <person name="Herpoel-Gimbert I."/>
            <person name="Ruiz-Duenas F.J."/>
            <person name="Chevret D."/>
            <person name="Hainaut M."/>
            <person name="Lin J."/>
            <person name="Wang M."/>
            <person name="Pangilinan J."/>
            <person name="Lipzen A."/>
            <person name="Lesage-Meessen L."/>
            <person name="Navarro D."/>
            <person name="Riley R."/>
            <person name="Grigoriev I.V."/>
            <person name="Zhou S."/>
            <person name="Raouche S."/>
            <person name="Rosso M.N."/>
        </authorList>
    </citation>
    <scope>NUCLEOTIDE SEQUENCE [LARGE SCALE GENOMIC DNA]</scope>
    <source>
        <strain evidence="2 3">BRFM 1820</strain>
    </source>
</reference>
<dbReference type="Proteomes" id="UP000256964">
    <property type="component" value="Unassembled WGS sequence"/>
</dbReference>
<dbReference type="OrthoDB" id="3265464at2759"/>
<dbReference type="EMBL" id="KZ857503">
    <property type="protein sequence ID" value="RDX41743.1"/>
    <property type="molecule type" value="Genomic_DNA"/>
</dbReference>
<dbReference type="STRING" id="139420.A0A371CN84"/>